<evidence type="ECO:0000256" key="1">
    <source>
        <dbReference type="ARBA" id="ARBA00022723"/>
    </source>
</evidence>
<dbReference type="GO" id="GO:0046872">
    <property type="term" value="F:metal ion binding"/>
    <property type="evidence" value="ECO:0007669"/>
    <property type="project" value="UniProtKB-KW"/>
</dbReference>
<dbReference type="PROSITE" id="PS00196">
    <property type="entry name" value="COPPER_BLUE"/>
    <property type="match status" value="1"/>
</dbReference>
<feature type="transmembrane region" description="Helical" evidence="3">
    <location>
        <begin position="148"/>
        <end position="166"/>
    </location>
</feature>
<gene>
    <name evidence="5" type="ORF">DS031_08270</name>
</gene>
<dbReference type="InterPro" id="IPR050845">
    <property type="entry name" value="Cu-binding_ET"/>
</dbReference>
<keyword evidence="3" id="KW-0812">Transmembrane</keyword>
<evidence type="ECO:0000259" key="4">
    <source>
        <dbReference type="Pfam" id="PF13473"/>
    </source>
</evidence>
<keyword evidence="3" id="KW-1133">Transmembrane helix</keyword>
<feature type="transmembrane region" description="Helical" evidence="3">
    <location>
        <begin position="6"/>
        <end position="26"/>
    </location>
</feature>
<proteinExistence type="predicted"/>
<dbReference type="Proteomes" id="UP000253314">
    <property type="component" value="Unassembled WGS sequence"/>
</dbReference>
<dbReference type="EMBL" id="QOCW01000006">
    <property type="protein sequence ID" value="RBW70173.1"/>
    <property type="molecule type" value="Genomic_DNA"/>
</dbReference>
<dbReference type="InterPro" id="IPR008972">
    <property type="entry name" value="Cupredoxin"/>
</dbReference>
<evidence type="ECO:0000256" key="2">
    <source>
        <dbReference type="ARBA" id="ARBA00023008"/>
    </source>
</evidence>
<dbReference type="OrthoDB" id="9816061at2"/>
<dbReference type="PANTHER" id="PTHR38439">
    <property type="entry name" value="AURACYANIN-B"/>
    <property type="match status" value="1"/>
</dbReference>
<dbReference type="AlphaFoldDB" id="A0A366Y182"/>
<keyword evidence="6" id="KW-1185">Reference proteome</keyword>
<dbReference type="PROSITE" id="PS00079">
    <property type="entry name" value="MULTICOPPER_OXIDASE1"/>
    <property type="match status" value="1"/>
</dbReference>
<dbReference type="InterPro" id="IPR028096">
    <property type="entry name" value="EfeO_Cupredoxin"/>
</dbReference>
<keyword evidence="3" id="KW-0472">Membrane</keyword>
<keyword evidence="2" id="KW-0186">Copper</keyword>
<dbReference type="Gene3D" id="2.60.40.420">
    <property type="entry name" value="Cupredoxins - blue copper proteins"/>
    <property type="match status" value="1"/>
</dbReference>
<evidence type="ECO:0000313" key="6">
    <source>
        <dbReference type="Proteomes" id="UP000253314"/>
    </source>
</evidence>
<comment type="caution">
    <text evidence="5">The sequence shown here is derived from an EMBL/GenBank/DDBJ whole genome shotgun (WGS) entry which is preliminary data.</text>
</comment>
<organism evidence="5 6">
    <name type="scientific">Bacillus taeanensis</name>
    <dbReference type="NCBI Taxonomy" id="273032"/>
    <lineage>
        <taxon>Bacteria</taxon>
        <taxon>Bacillati</taxon>
        <taxon>Bacillota</taxon>
        <taxon>Bacilli</taxon>
        <taxon>Bacillales</taxon>
        <taxon>Bacillaceae</taxon>
        <taxon>Bacillus</taxon>
    </lineage>
</organism>
<feature type="transmembrane region" description="Helical" evidence="3">
    <location>
        <begin position="118"/>
        <end position="136"/>
    </location>
</feature>
<dbReference type="InterPro" id="IPR033138">
    <property type="entry name" value="Cu_oxidase_CS"/>
</dbReference>
<reference evidence="5 6" key="1">
    <citation type="submission" date="2018-07" db="EMBL/GenBank/DDBJ databases">
        <title>Lottiidibacillus patelloidae gen. nov., sp. nov., isolated from the intestinal tract of a marine limpet and the reclassification of B. taeanensis BH030017T, B. algicola KMM 3737T and B. hwajinpoensis SW-72T as genus Lottiidibacillus.</title>
        <authorList>
            <person name="Liu R."/>
            <person name="Huang Z."/>
        </authorList>
    </citation>
    <scope>NUCLEOTIDE SEQUENCE [LARGE SCALE GENOMIC DNA]</scope>
    <source>
        <strain evidence="5 6">BH030017</strain>
    </source>
</reference>
<protein>
    <recommendedName>
        <fullName evidence="4">EfeO-type cupredoxin-like domain-containing protein</fullName>
    </recommendedName>
</protein>
<feature type="domain" description="EfeO-type cupredoxin-like" evidence="4">
    <location>
        <begin position="195"/>
        <end position="294"/>
    </location>
</feature>
<dbReference type="Pfam" id="PF13473">
    <property type="entry name" value="Cupredoxin_1"/>
    <property type="match status" value="1"/>
</dbReference>
<evidence type="ECO:0000256" key="3">
    <source>
        <dbReference type="SAM" id="Phobius"/>
    </source>
</evidence>
<feature type="transmembrane region" description="Helical" evidence="3">
    <location>
        <begin position="65"/>
        <end position="87"/>
    </location>
</feature>
<dbReference type="PANTHER" id="PTHR38439:SF3">
    <property type="entry name" value="COPPER-RESISTANT CUPROPROTEIN COPI"/>
    <property type="match status" value="1"/>
</dbReference>
<name>A0A366Y182_9BACI</name>
<accession>A0A366Y182</accession>
<keyword evidence="1" id="KW-0479">Metal-binding</keyword>
<feature type="transmembrane region" description="Helical" evidence="3">
    <location>
        <begin position="38"/>
        <end position="59"/>
    </location>
</feature>
<dbReference type="InterPro" id="IPR028871">
    <property type="entry name" value="BlueCu_1_BS"/>
</dbReference>
<feature type="transmembrane region" description="Helical" evidence="3">
    <location>
        <begin position="94"/>
        <end position="112"/>
    </location>
</feature>
<evidence type="ECO:0000313" key="5">
    <source>
        <dbReference type="EMBL" id="RBW70173.1"/>
    </source>
</evidence>
<dbReference type="SUPFAM" id="SSF49503">
    <property type="entry name" value="Cupredoxins"/>
    <property type="match status" value="1"/>
</dbReference>
<sequence length="295" mass="32309">MMTPALLVTLVVISFLSFWVIGIVMVNRKKITCMTGMMVAMALGMMVGLIIGTLLGILLSGQLMASTLISMIIGLTVGFFAGVAVSLMAVLDGMLSGLMGGMMGAMLGEMLAMDHPNAFLKIMFVLFICLTFTLIYMINSELEKKNRWLGNPIIIVTILIIFFYSYEQLGNIVEVHNGQTGFTAEAKTHDHDSMKQSNINTETIKVTAEDFRYTPASIKVPKGKEVKILLLNNGKVDHDFEIEILRKSGKAVHLHALPGKESSKTFVFEEAGTYHFVCTIPGHKEAGMHGTLIVL</sequence>